<reference evidence="3 4" key="1">
    <citation type="submission" date="2019-07" db="EMBL/GenBank/DDBJ databases">
        <title>Genomics analysis of Aphanomyces spp. identifies a new class of oomycete effector associated with host adaptation.</title>
        <authorList>
            <person name="Gaulin E."/>
        </authorList>
    </citation>
    <scope>NUCLEOTIDE SEQUENCE [LARGE SCALE GENOMIC DNA]</scope>
    <source>
        <strain evidence="3 4">ATCC 201684</strain>
    </source>
</reference>
<dbReference type="Proteomes" id="UP000481153">
    <property type="component" value="Unassembled WGS sequence"/>
</dbReference>
<proteinExistence type="predicted"/>
<dbReference type="InterPro" id="IPR031972">
    <property type="entry name" value="CSRNP_N"/>
</dbReference>
<comment type="caution">
    <text evidence="3">The sequence shown here is derived from an EMBL/GenBank/DDBJ whole genome shotgun (WGS) entry which is preliminary data.</text>
</comment>
<accession>A0A6G0WST4</accession>
<dbReference type="Pfam" id="PF16019">
    <property type="entry name" value="CSRNP_N"/>
    <property type="match status" value="1"/>
</dbReference>
<dbReference type="EMBL" id="VJMJ01000153">
    <property type="protein sequence ID" value="KAF0730523.1"/>
    <property type="molecule type" value="Genomic_DNA"/>
</dbReference>
<evidence type="ECO:0000313" key="3">
    <source>
        <dbReference type="EMBL" id="KAF0730523.1"/>
    </source>
</evidence>
<sequence>MVSTTVIKTPGLEQTTLERVEMQEAAPDPARRAKRVSFTTATTYVFPLEYGGSAVPKEHGPPIGLAKTHSHVECTTIKNVKSKRGRVRKFDHVERMLLLQQLASYSRKEVAMFCFDAIAIRRSRIETEDDDENEESNEDLAEREPKRRKTLQ</sequence>
<name>A0A6G0WST4_9STRA</name>
<protein>
    <recommendedName>
        <fullName evidence="2">Cysteine/serine-rich nuclear protein N-terminal domain-containing protein</fullName>
    </recommendedName>
</protein>
<evidence type="ECO:0000256" key="1">
    <source>
        <dbReference type="SAM" id="MobiDB-lite"/>
    </source>
</evidence>
<evidence type="ECO:0000259" key="2">
    <source>
        <dbReference type="Pfam" id="PF16019"/>
    </source>
</evidence>
<feature type="domain" description="Cysteine/serine-rich nuclear protein N-terminal" evidence="2">
    <location>
        <begin position="32"/>
        <end position="150"/>
    </location>
</feature>
<dbReference type="AlphaFoldDB" id="A0A6G0WST4"/>
<organism evidence="3 4">
    <name type="scientific">Aphanomyces euteiches</name>
    <dbReference type="NCBI Taxonomy" id="100861"/>
    <lineage>
        <taxon>Eukaryota</taxon>
        <taxon>Sar</taxon>
        <taxon>Stramenopiles</taxon>
        <taxon>Oomycota</taxon>
        <taxon>Saprolegniomycetes</taxon>
        <taxon>Saprolegniales</taxon>
        <taxon>Verrucalvaceae</taxon>
        <taxon>Aphanomyces</taxon>
    </lineage>
</organism>
<feature type="compositionally biased region" description="Acidic residues" evidence="1">
    <location>
        <begin position="127"/>
        <end position="139"/>
    </location>
</feature>
<feature type="region of interest" description="Disordered" evidence="1">
    <location>
        <begin position="126"/>
        <end position="152"/>
    </location>
</feature>
<gene>
    <name evidence="3" type="ORF">Ae201684_011946</name>
</gene>
<keyword evidence="4" id="KW-1185">Reference proteome</keyword>
<dbReference type="VEuPathDB" id="FungiDB:AeMF1_015890"/>
<evidence type="ECO:0000313" key="4">
    <source>
        <dbReference type="Proteomes" id="UP000481153"/>
    </source>
</evidence>